<feature type="region of interest" description="Disordered" evidence="1">
    <location>
        <begin position="1"/>
        <end position="20"/>
    </location>
</feature>
<comment type="caution">
    <text evidence="2">The sequence shown here is derived from an EMBL/GenBank/DDBJ whole genome shotgun (WGS) entry which is preliminary data.</text>
</comment>
<name>A0A9X6NIW2_HYPEX</name>
<keyword evidence="3" id="KW-1185">Reference proteome</keyword>
<reference evidence="3" key="1">
    <citation type="submission" date="2017-01" db="EMBL/GenBank/DDBJ databases">
        <title>Comparative genomics of anhydrobiosis in the tardigrade Hypsibius dujardini.</title>
        <authorList>
            <person name="Yoshida Y."/>
            <person name="Koutsovoulos G."/>
            <person name="Laetsch D."/>
            <person name="Stevens L."/>
            <person name="Kumar S."/>
            <person name="Horikawa D."/>
            <person name="Ishino K."/>
            <person name="Komine S."/>
            <person name="Tomita M."/>
            <person name="Blaxter M."/>
            <person name="Arakawa K."/>
        </authorList>
    </citation>
    <scope>NUCLEOTIDE SEQUENCE [LARGE SCALE GENOMIC DNA]</scope>
    <source>
        <strain evidence="3">Z151</strain>
    </source>
</reference>
<dbReference type="AlphaFoldDB" id="A0A9X6NIW2"/>
<evidence type="ECO:0000313" key="2">
    <source>
        <dbReference type="EMBL" id="OWA54957.1"/>
    </source>
</evidence>
<organism evidence="2 3">
    <name type="scientific">Hypsibius exemplaris</name>
    <name type="common">Freshwater tardigrade</name>
    <dbReference type="NCBI Taxonomy" id="2072580"/>
    <lineage>
        <taxon>Eukaryota</taxon>
        <taxon>Metazoa</taxon>
        <taxon>Ecdysozoa</taxon>
        <taxon>Tardigrada</taxon>
        <taxon>Eutardigrada</taxon>
        <taxon>Parachela</taxon>
        <taxon>Hypsibioidea</taxon>
        <taxon>Hypsibiidae</taxon>
        <taxon>Hypsibius</taxon>
    </lineage>
</organism>
<sequence>MSGQSCFVDETYPDESGHIEKTTYSAGDSLGGQVVNPDIIPSVLHSTFLLSEWNERDDRSVIDESEDILCPMGLSQEEPQCSTLAEQLDAESDDESTDIFLGLPDWDISRIDESGTAVQGPTVRADPSDLFNLCKLKHGCSDRAAIDFFELAKLKLDISQMRQTDISKATGLVSEITEWMRCRGCSERLEGDQCPNGCSDTNDGDRFAVASFEDQLKKLLDGRNVKFWDEANYRRGNVIADCTDGSAYRDFMKKILH</sequence>
<accession>A0A9X6NIW2</accession>
<gene>
    <name evidence="2" type="ORF">BV898_19344</name>
</gene>
<proteinExistence type="predicted"/>
<evidence type="ECO:0000313" key="3">
    <source>
        <dbReference type="Proteomes" id="UP000192578"/>
    </source>
</evidence>
<evidence type="ECO:0000256" key="1">
    <source>
        <dbReference type="SAM" id="MobiDB-lite"/>
    </source>
</evidence>
<dbReference type="EMBL" id="MTYJ01000492">
    <property type="protein sequence ID" value="OWA54957.1"/>
    <property type="molecule type" value="Genomic_DNA"/>
</dbReference>
<dbReference type="Proteomes" id="UP000192578">
    <property type="component" value="Unassembled WGS sequence"/>
</dbReference>
<protein>
    <submittedName>
        <fullName evidence="2">Uncharacterized protein</fullName>
    </submittedName>
</protein>